<dbReference type="RefSeq" id="WP_140997044.1">
    <property type="nucleotide sequence ID" value="NZ_VDCZ01000003.1"/>
</dbReference>
<evidence type="ECO:0000313" key="1">
    <source>
        <dbReference type="EMBL" id="MVO08648.1"/>
    </source>
</evidence>
<name>A0A6I4IG91_9FLAO</name>
<evidence type="ECO:0000313" key="2">
    <source>
        <dbReference type="Proteomes" id="UP000431264"/>
    </source>
</evidence>
<protein>
    <submittedName>
        <fullName evidence="1">Response regulator</fullName>
    </submittedName>
</protein>
<comment type="caution">
    <text evidence="1">The sequence shown here is derived from an EMBL/GenBank/DDBJ whole genome shotgun (WGS) entry which is preliminary data.</text>
</comment>
<dbReference type="AlphaFoldDB" id="A0A6I4IG91"/>
<keyword evidence="2" id="KW-1185">Reference proteome</keyword>
<proteinExistence type="predicted"/>
<dbReference type="Proteomes" id="UP000431264">
    <property type="component" value="Unassembled WGS sequence"/>
</dbReference>
<dbReference type="Gene3D" id="3.40.50.2300">
    <property type="match status" value="1"/>
</dbReference>
<reference evidence="2" key="1">
    <citation type="submission" date="2019-05" db="EMBL/GenBank/DDBJ databases">
        <title>Flavobacterium profundi sp. nov., isolated from a deep-sea seamount.</title>
        <authorList>
            <person name="Zhang D.-C."/>
        </authorList>
    </citation>
    <scope>NUCLEOTIDE SEQUENCE [LARGE SCALE GENOMIC DNA]</scope>
    <source>
        <strain evidence="2">TP390</strain>
    </source>
</reference>
<dbReference type="EMBL" id="WQLW01000003">
    <property type="protein sequence ID" value="MVO08648.1"/>
    <property type="molecule type" value="Genomic_DNA"/>
</dbReference>
<accession>A0A6I4IG91</accession>
<organism evidence="1 2">
    <name type="scientific">Flavobacterium profundi</name>
    <dbReference type="NCBI Taxonomy" id="1774945"/>
    <lineage>
        <taxon>Bacteria</taxon>
        <taxon>Pseudomonadati</taxon>
        <taxon>Bacteroidota</taxon>
        <taxon>Flavobacteriia</taxon>
        <taxon>Flavobacteriales</taxon>
        <taxon>Flavobacteriaceae</taxon>
        <taxon>Flavobacterium</taxon>
    </lineage>
</organism>
<gene>
    <name evidence="1" type="ORF">GOQ30_05655</name>
</gene>
<dbReference type="OrthoDB" id="659223at2"/>
<sequence length="226" mass="25843">MFSKVIIAEDIDGLNFAVKQALRELDIPEEEMDYAKYCDDALLKIKGALQNNTPYELLITDLSFKEDYRKETQKLHSGEDLILAVKKEQPNIKVIAFSIEDRPYRIKSLFEKYEIDAFVMKGRNSIPELKQAITTVFESDKKYISPNLSHVLQDKTANEIDAYDLDLIKQLSLGITQDEMEAKFKELGITPNSKSTIEKRINKLKINFKANNTVHLIAIAKDLGLV</sequence>